<feature type="region of interest" description="Disordered" evidence="1">
    <location>
        <begin position="103"/>
        <end position="185"/>
    </location>
</feature>
<feature type="transmembrane region" description="Helical" evidence="2">
    <location>
        <begin position="65"/>
        <end position="90"/>
    </location>
</feature>
<dbReference type="EMBL" id="LHPF02000023">
    <property type="protein sequence ID" value="PSC69956.1"/>
    <property type="molecule type" value="Genomic_DNA"/>
</dbReference>
<name>A0A2P6V789_9CHLO</name>
<proteinExistence type="predicted"/>
<reference evidence="3 4" key="1">
    <citation type="journal article" date="2018" name="Plant J.">
        <title>Genome sequences of Chlorella sorokiniana UTEX 1602 and Micractinium conductrix SAG 241.80: implications to maltose excretion by a green alga.</title>
        <authorList>
            <person name="Arriola M.B."/>
            <person name="Velmurugan N."/>
            <person name="Zhang Y."/>
            <person name="Plunkett M.H."/>
            <person name="Hondzo H."/>
            <person name="Barney B.M."/>
        </authorList>
    </citation>
    <scope>NUCLEOTIDE SEQUENCE [LARGE SCALE GENOMIC DNA]</scope>
    <source>
        <strain evidence="3 4">SAG 241.80</strain>
    </source>
</reference>
<keyword evidence="2" id="KW-1133">Transmembrane helix</keyword>
<evidence type="ECO:0000313" key="4">
    <source>
        <dbReference type="Proteomes" id="UP000239649"/>
    </source>
</evidence>
<protein>
    <submittedName>
        <fullName evidence="3">Serine-repeat antigen 4 (SERA)</fullName>
    </submittedName>
</protein>
<comment type="caution">
    <text evidence="3">The sequence shown here is derived from an EMBL/GenBank/DDBJ whole genome shotgun (WGS) entry which is preliminary data.</text>
</comment>
<feature type="transmembrane region" description="Helical" evidence="2">
    <location>
        <begin position="6"/>
        <end position="26"/>
    </location>
</feature>
<evidence type="ECO:0000256" key="2">
    <source>
        <dbReference type="SAM" id="Phobius"/>
    </source>
</evidence>
<feature type="transmembrane region" description="Helical" evidence="2">
    <location>
        <begin position="33"/>
        <end position="53"/>
    </location>
</feature>
<dbReference type="Proteomes" id="UP000239649">
    <property type="component" value="Unassembled WGS sequence"/>
</dbReference>
<dbReference type="OrthoDB" id="510594at2759"/>
<feature type="compositionally biased region" description="Basic and acidic residues" evidence="1">
    <location>
        <begin position="129"/>
        <end position="141"/>
    </location>
</feature>
<evidence type="ECO:0000256" key="1">
    <source>
        <dbReference type="SAM" id="MobiDB-lite"/>
    </source>
</evidence>
<accession>A0A2P6V789</accession>
<organism evidence="3 4">
    <name type="scientific">Micractinium conductrix</name>
    <dbReference type="NCBI Taxonomy" id="554055"/>
    <lineage>
        <taxon>Eukaryota</taxon>
        <taxon>Viridiplantae</taxon>
        <taxon>Chlorophyta</taxon>
        <taxon>core chlorophytes</taxon>
        <taxon>Trebouxiophyceae</taxon>
        <taxon>Chlorellales</taxon>
        <taxon>Chlorellaceae</taxon>
        <taxon>Chlorella clade</taxon>
        <taxon>Micractinium</taxon>
    </lineage>
</organism>
<sequence length="232" mass="23281">MGTVGYLAFEGFVLLVLALGATTAIATLRGAMVAMCAVLLVLLMNTANTYLYFNEVEGLTGAVPARARVLTAGAIISSIAFFCLVAVLGWHNEDASVSVPYDTEAGKRKTRPEPGGKKKGGLLGGLLGKGRDKESQRREEEGAGTAGSPRIAHVASPPLVPAPERAASPRVPAAGTPISSTTTTVSMPATYTTAGAAPAAHGGPVSYSVAPTVPVSSPAVPVSTGAAAVSPA</sequence>
<gene>
    <name evidence="3" type="ORF">C2E20_6648</name>
</gene>
<evidence type="ECO:0000313" key="3">
    <source>
        <dbReference type="EMBL" id="PSC69956.1"/>
    </source>
</evidence>
<dbReference type="AlphaFoldDB" id="A0A2P6V789"/>
<feature type="compositionally biased region" description="Basic and acidic residues" evidence="1">
    <location>
        <begin position="104"/>
        <end position="116"/>
    </location>
</feature>
<keyword evidence="2" id="KW-0812">Transmembrane</keyword>
<keyword evidence="4" id="KW-1185">Reference proteome</keyword>
<keyword evidence="2" id="KW-0472">Membrane</keyword>